<gene>
    <name evidence="3" type="ORF">LTR84_003480</name>
</gene>
<protein>
    <recommendedName>
        <fullName evidence="5">Transcription factor domain-containing protein</fullName>
    </recommendedName>
</protein>
<evidence type="ECO:0000256" key="2">
    <source>
        <dbReference type="ARBA" id="ARBA00023242"/>
    </source>
</evidence>
<keyword evidence="4" id="KW-1185">Reference proteome</keyword>
<proteinExistence type="predicted"/>
<dbReference type="PANTHER" id="PTHR37534:SF49">
    <property type="entry name" value="LYSINE BIOSYNTHESIS REGULATORY PROTEIN LYS14"/>
    <property type="match status" value="1"/>
</dbReference>
<dbReference type="GO" id="GO:0005634">
    <property type="term" value="C:nucleus"/>
    <property type="evidence" value="ECO:0007669"/>
    <property type="project" value="UniProtKB-SubCell"/>
</dbReference>
<dbReference type="GeneID" id="89971667"/>
<dbReference type="GO" id="GO:0045944">
    <property type="term" value="P:positive regulation of transcription by RNA polymerase II"/>
    <property type="evidence" value="ECO:0007669"/>
    <property type="project" value="TreeGrafter"/>
</dbReference>
<accession>A0AAV9N9V6</accession>
<dbReference type="AlphaFoldDB" id="A0AAV9N9V6"/>
<organism evidence="3 4">
    <name type="scientific">Exophiala bonariae</name>
    <dbReference type="NCBI Taxonomy" id="1690606"/>
    <lineage>
        <taxon>Eukaryota</taxon>
        <taxon>Fungi</taxon>
        <taxon>Dikarya</taxon>
        <taxon>Ascomycota</taxon>
        <taxon>Pezizomycotina</taxon>
        <taxon>Eurotiomycetes</taxon>
        <taxon>Chaetothyriomycetidae</taxon>
        <taxon>Chaetothyriales</taxon>
        <taxon>Herpotrichiellaceae</taxon>
        <taxon>Exophiala</taxon>
    </lineage>
</organism>
<keyword evidence="2" id="KW-0539">Nucleus</keyword>
<dbReference type="RefSeq" id="XP_064705421.1">
    <property type="nucleotide sequence ID" value="XM_064847068.1"/>
</dbReference>
<dbReference type="EMBL" id="JAVRRD010000016">
    <property type="protein sequence ID" value="KAK5050921.1"/>
    <property type="molecule type" value="Genomic_DNA"/>
</dbReference>
<dbReference type="GO" id="GO:0003700">
    <property type="term" value="F:DNA-binding transcription factor activity"/>
    <property type="evidence" value="ECO:0007669"/>
    <property type="project" value="TreeGrafter"/>
</dbReference>
<dbReference type="PANTHER" id="PTHR37534">
    <property type="entry name" value="TRANSCRIPTIONAL ACTIVATOR PROTEIN UGA3"/>
    <property type="match status" value="1"/>
</dbReference>
<reference evidence="3 4" key="1">
    <citation type="submission" date="2023-08" db="EMBL/GenBank/DDBJ databases">
        <title>Black Yeasts Isolated from many extreme environments.</title>
        <authorList>
            <person name="Coleine C."/>
            <person name="Stajich J.E."/>
            <person name="Selbmann L."/>
        </authorList>
    </citation>
    <scope>NUCLEOTIDE SEQUENCE [LARGE SCALE GENOMIC DNA]</scope>
    <source>
        <strain evidence="3 4">CCFEE 5792</strain>
    </source>
</reference>
<dbReference type="InterPro" id="IPR021858">
    <property type="entry name" value="Fun_TF"/>
</dbReference>
<dbReference type="GO" id="GO:0000976">
    <property type="term" value="F:transcription cis-regulatory region binding"/>
    <property type="evidence" value="ECO:0007669"/>
    <property type="project" value="TreeGrafter"/>
</dbReference>
<name>A0AAV9N9V6_9EURO</name>
<evidence type="ECO:0000313" key="3">
    <source>
        <dbReference type="EMBL" id="KAK5050921.1"/>
    </source>
</evidence>
<dbReference type="Proteomes" id="UP001358417">
    <property type="component" value="Unassembled WGS sequence"/>
</dbReference>
<evidence type="ECO:0000313" key="4">
    <source>
        <dbReference type="Proteomes" id="UP001358417"/>
    </source>
</evidence>
<evidence type="ECO:0008006" key="5">
    <source>
        <dbReference type="Google" id="ProtNLM"/>
    </source>
</evidence>
<sequence length="413" mass="45971">MRPLPQITMNDKDEARFLHHYILHVSSLMVPVDAAGNPWKSTYLAIGSRKATAGARALYFATLAQGALHLAHLKGTRNCAGEKAHAVKYIGVAIKELRNSLSSQTDDYTSVLAAVLSLIAVQHVFQNNSHGWREHYRGAIGFVSQYLPDRPWSLSWDSWIVTQSFVLGIIFAETANNSGAVFETPVSPVHNLLTEMMTEPRLGCTVGGNARHLEAIHQIRLLEVQIARSGRTESQDMSPATLEQVYQIIQQLENFQDDQLEAEQSSNEELEFDMPSPTQTLVKLHSQIFDGAVMIHLCRVVLQRPPSAVASYVHQVLTNVGKFMDAGGGEVSAWPVFIAAAEAFTSEDQHLASRYFCQSEMVFAGNRTDMHSVVRQVWADRETLGIEQDCNAGDVGLDWRDVMRRMDIDILLL</sequence>
<comment type="caution">
    <text evidence="3">The sequence shown here is derived from an EMBL/GenBank/DDBJ whole genome shotgun (WGS) entry which is preliminary data.</text>
</comment>
<comment type="subcellular location">
    <subcellularLocation>
        <location evidence="1">Nucleus</location>
    </subcellularLocation>
</comment>
<dbReference type="Pfam" id="PF11951">
    <property type="entry name" value="Fungal_trans_2"/>
    <property type="match status" value="1"/>
</dbReference>
<evidence type="ECO:0000256" key="1">
    <source>
        <dbReference type="ARBA" id="ARBA00004123"/>
    </source>
</evidence>